<organism evidence="3 4">
    <name type="scientific">Francisella halioticida</name>
    <dbReference type="NCBI Taxonomy" id="549298"/>
    <lineage>
        <taxon>Bacteria</taxon>
        <taxon>Pseudomonadati</taxon>
        <taxon>Pseudomonadota</taxon>
        <taxon>Gammaproteobacteria</taxon>
        <taxon>Thiotrichales</taxon>
        <taxon>Francisellaceae</taxon>
        <taxon>Francisella</taxon>
    </lineage>
</organism>
<evidence type="ECO:0000256" key="2">
    <source>
        <dbReference type="SAM" id="SignalP"/>
    </source>
</evidence>
<evidence type="ECO:0000313" key="3">
    <source>
        <dbReference type="EMBL" id="ASG68622.1"/>
    </source>
</evidence>
<sequence length="160" mass="17998">MKKVILASTMLVVAATALTSCASTKEKQIRQLQQTQEQLNHKASQDLANVDELSTKIVKYRQEANTLQKESNNMVNDIKDLKAAYSQFKDPNNSSAIAVNKELVQKTLEKVQLDEKINKYRAQANEYQAKINDLKTTSQTQANEASKISQQISQLKVNNK</sequence>
<evidence type="ECO:0000313" key="4">
    <source>
        <dbReference type="Proteomes" id="UP000249910"/>
    </source>
</evidence>
<dbReference type="PROSITE" id="PS51257">
    <property type="entry name" value="PROKAR_LIPOPROTEIN"/>
    <property type="match status" value="1"/>
</dbReference>
<dbReference type="Proteomes" id="UP000249910">
    <property type="component" value="Chromosome"/>
</dbReference>
<gene>
    <name evidence="3" type="ORF">CDV26_09640</name>
</gene>
<dbReference type="Gene3D" id="1.10.287.1490">
    <property type="match status" value="1"/>
</dbReference>
<name>A0ABM6M102_9GAMM</name>
<proteinExistence type="predicted"/>
<feature type="coiled-coil region" evidence="1">
    <location>
        <begin position="22"/>
        <end position="144"/>
    </location>
</feature>
<accession>A0ABM6M102</accession>
<protein>
    <recommendedName>
        <fullName evidence="5">Lipoprotein</fullName>
    </recommendedName>
</protein>
<reference evidence="3 4" key="1">
    <citation type="submission" date="2017-06" db="EMBL/GenBank/DDBJ databases">
        <title>Complete genome of Francisella halioticida.</title>
        <authorList>
            <person name="Sjodin A."/>
        </authorList>
    </citation>
    <scope>NUCLEOTIDE SEQUENCE [LARGE SCALE GENOMIC DNA]</scope>
    <source>
        <strain evidence="3 4">DSM 23729</strain>
    </source>
</reference>
<evidence type="ECO:0000256" key="1">
    <source>
        <dbReference type="SAM" id="Coils"/>
    </source>
</evidence>
<keyword evidence="4" id="KW-1185">Reference proteome</keyword>
<keyword evidence="1" id="KW-0175">Coiled coil</keyword>
<keyword evidence="2" id="KW-0732">Signal</keyword>
<evidence type="ECO:0008006" key="5">
    <source>
        <dbReference type="Google" id="ProtNLM"/>
    </source>
</evidence>
<feature type="chain" id="PRO_5047198148" description="Lipoprotein" evidence="2">
    <location>
        <begin position="23"/>
        <end position="160"/>
    </location>
</feature>
<feature type="signal peptide" evidence="2">
    <location>
        <begin position="1"/>
        <end position="22"/>
    </location>
</feature>
<dbReference type="EMBL" id="CP022132">
    <property type="protein sequence ID" value="ASG68622.1"/>
    <property type="molecule type" value="Genomic_DNA"/>
</dbReference>